<keyword evidence="1" id="KW-0812">Transmembrane</keyword>
<comment type="caution">
    <text evidence="2">The sequence shown here is derived from an EMBL/GenBank/DDBJ whole genome shotgun (WGS) entry which is preliminary data.</text>
</comment>
<evidence type="ECO:0008006" key="4">
    <source>
        <dbReference type="Google" id="ProtNLM"/>
    </source>
</evidence>
<evidence type="ECO:0000313" key="2">
    <source>
        <dbReference type="EMBL" id="OMF54492.1"/>
    </source>
</evidence>
<dbReference type="RefSeq" id="WP_076170395.1">
    <property type="nucleotide sequence ID" value="NZ_MRTP01000003.1"/>
</dbReference>
<evidence type="ECO:0000313" key="3">
    <source>
        <dbReference type="Proteomes" id="UP000187172"/>
    </source>
</evidence>
<gene>
    <name evidence="2" type="ORF">BK138_15090</name>
</gene>
<keyword evidence="3" id="KW-1185">Reference proteome</keyword>
<proteinExistence type="predicted"/>
<dbReference type="EMBL" id="MRTP01000003">
    <property type="protein sequence ID" value="OMF54492.1"/>
    <property type="molecule type" value="Genomic_DNA"/>
</dbReference>
<feature type="transmembrane region" description="Helical" evidence="1">
    <location>
        <begin position="42"/>
        <end position="64"/>
    </location>
</feature>
<evidence type="ECO:0000256" key="1">
    <source>
        <dbReference type="SAM" id="Phobius"/>
    </source>
</evidence>
<feature type="transmembrane region" description="Helical" evidence="1">
    <location>
        <begin position="7"/>
        <end position="30"/>
    </location>
</feature>
<name>A0A1R1ERY1_9BACL</name>
<sequence length="70" mass="8250">MKRSTAWFALSFVFIFFSAPMGYFFFRNIFFYNMNLTGEYETLLYCTLLSPLLIGVLMFLIGLAELKQNH</sequence>
<dbReference type="Proteomes" id="UP000187172">
    <property type="component" value="Unassembled WGS sequence"/>
</dbReference>
<accession>A0A1R1ERY1</accession>
<organism evidence="2 3">
    <name type="scientific">Paenibacillus rhizosphaerae</name>
    <dbReference type="NCBI Taxonomy" id="297318"/>
    <lineage>
        <taxon>Bacteria</taxon>
        <taxon>Bacillati</taxon>
        <taxon>Bacillota</taxon>
        <taxon>Bacilli</taxon>
        <taxon>Bacillales</taxon>
        <taxon>Paenibacillaceae</taxon>
        <taxon>Paenibacillus</taxon>
    </lineage>
</organism>
<keyword evidence="1" id="KW-1133">Transmembrane helix</keyword>
<protein>
    <recommendedName>
        <fullName evidence="4">DUF3955 domain-containing protein</fullName>
    </recommendedName>
</protein>
<reference evidence="2 3" key="1">
    <citation type="submission" date="2016-11" db="EMBL/GenBank/DDBJ databases">
        <title>Paenibacillus species isolates.</title>
        <authorList>
            <person name="Beno S.M."/>
        </authorList>
    </citation>
    <scope>NUCLEOTIDE SEQUENCE [LARGE SCALE GENOMIC DNA]</scope>
    <source>
        <strain evidence="2 3">FSL R5-0378</strain>
    </source>
</reference>
<dbReference type="AlphaFoldDB" id="A0A1R1ERY1"/>
<keyword evidence="1" id="KW-0472">Membrane</keyword>